<sequence length="275" mass="29961">MGTPRFPLRRAVLEGIASVAECQHVIGATLLGTDGLVDAESPNYNGELTLVCSPPSMLRPVLGEGVSRMIGLLLGRILREVQRVFEEARPLFLAGALLSRLQPPPPQGDRKEIRRRSEGDRTDIARRSSDSYAYSVAHVDRANVASYDYSAVLYLNRKGDGFWGGDFCFVDDGRDEVVEPRPGRCVLFPSGFEHLHRVCSVSSGNRFALAAWFTLTATASDGAVCDSPHYEVHNPVPPLSDEEAEAAQVNMDALRAAVERKMASDSEVQALYGLG</sequence>
<dbReference type="AlphaFoldDB" id="A0A7S2HJ38"/>
<gene>
    <name evidence="8" type="ORF">CBRE1094_LOCUS27375</name>
</gene>
<dbReference type="PANTHER" id="PTHR14650">
    <property type="entry name" value="PROLYL HYDROXYLASE-RELATED"/>
    <property type="match status" value="1"/>
</dbReference>
<keyword evidence="2" id="KW-0479">Metal-binding</keyword>
<dbReference type="SMART" id="SM00702">
    <property type="entry name" value="P4Hc"/>
    <property type="match status" value="1"/>
</dbReference>
<evidence type="ECO:0000256" key="3">
    <source>
        <dbReference type="ARBA" id="ARBA00022964"/>
    </source>
</evidence>
<keyword evidence="5" id="KW-0408">Iron</keyword>
<dbReference type="GO" id="GO:0031418">
    <property type="term" value="F:L-ascorbic acid binding"/>
    <property type="evidence" value="ECO:0007669"/>
    <property type="project" value="InterPro"/>
</dbReference>
<dbReference type="InterPro" id="IPR005123">
    <property type="entry name" value="Oxoglu/Fe-dep_dioxygenase_dom"/>
</dbReference>
<dbReference type="GO" id="GO:0051213">
    <property type="term" value="F:dioxygenase activity"/>
    <property type="evidence" value="ECO:0007669"/>
    <property type="project" value="UniProtKB-KW"/>
</dbReference>
<evidence type="ECO:0000256" key="2">
    <source>
        <dbReference type="ARBA" id="ARBA00022723"/>
    </source>
</evidence>
<proteinExistence type="predicted"/>
<evidence type="ECO:0000259" key="7">
    <source>
        <dbReference type="PROSITE" id="PS51471"/>
    </source>
</evidence>
<evidence type="ECO:0000256" key="5">
    <source>
        <dbReference type="ARBA" id="ARBA00023004"/>
    </source>
</evidence>
<dbReference type="Pfam" id="PF13640">
    <property type="entry name" value="2OG-FeII_Oxy_3"/>
    <property type="match status" value="1"/>
</dbReference>
<reference evidence="8" key="1">
    <citation type="submission" date="2021-01" db="EMBL/GenBank/DDBJ databases">
        <authorList>
            <person name="Corre E."/>
            <person name="Pelletier E."/>
            <person name="Niang G."/>
            <person name="Scheremetjew M."/>
            <person name="Finn R."/>
            <person name="Kale V."/>
            <person name="Holt S."/>
            <person name="Cochrane G."/>
            <person name="Meng A."/>
            <person name="Brown T."/>
            <person name="Cohen L."/>
        </authorList>
    </citation>
    <scope>NUCLEOTIDE SEQUENCE</scope>
    <source>
        <strain evidence="8">UTEX LB 985</strain>
    </source>
</reference>
<organism evidence="8">
    <name type="scientific">Haptolina brevifila</name>
    <dbReference type="NCBI Taxonomy" id="156173"/>
    <lineage>
        <taxon>Eukaryota</taxon>
        <taxon>Haptista</taxon>
        <taxon>Haptophyta</taxon>
        <taxon>Prymnesiophyceae</taxon>
        <taxon>Prymnesiales</taxon>
        <taxon>Prymnesiaceae</taxon>
        <taxon>Haptolina</taxon>
    </lineage>
</organism>
<dbReference type="PROSITE" id="PS51471">
    <property type="entry name" value="FE2OG_OXY"/>
    <property type="match status" value="1"/>
</dbReference>
<dbReference type="GO" id="GO:0005506">
    <property type="term" value="F:iron ion binding"/>
    <property type="evidence" value="ECO:0007669"/>
    <property type="project" value="InterPro"/>
</dbReference>
<dbReference type="PANTHER" id="PTHR14650:SF1">
    <property type="entry name" value="2-OXOGLUTARATE AND IRON-DEPENDENT OXYGENASE DOMAIN-CONTAINING PROTEIN 3"/>
    <property type="match status" value="1"/>
</dbReference>
<dbReference type="GO" id="GO:0016020">
    <property type="term" value="C:membrane"/>
    <property type="evidence" value="ECO:0007669"/>
    <property type="project" value="TreeGrafter"/>
</dbReference>
<comment type="cofactor">
    <cofactor evidence="1">
        <name>L-ascorbate</name>
        <dbReference type="ChEBI" id="CHEBI:38290"/>
    </cofactor>
</comment>
<name>A0A7S2HJ38_9EUKA</name>
<evidence type="ECO:0000256" key="4">
    <source>
        <dbReference type="ARBA" id="ARBA00023002"/>
    </source>
</evidence>
<keyword evidence="3" id="KW-0223">Dioxygenase</keyword>
<keyword evidence="4" id="KW-0560">Oxidoreductase</keyword>
<dbReference type="InterPro" id="IPR006620">
    <property type="entry name" value="Pro_4_hyd_alph"/>
</dbReference>
<dbReference type="Gene3D" id="2.60.120.620">
    <property type="entry name" value="q2cbj1_9rhob like domain"/>
    <property type="match status" value="1"/>
</dbReference>
<dbReference type="InterPro" id="IPR039210">
    <property type="entry name" value="OGFOD3"/>
</dbReference>
<evidence type="ECO:0000256" key="1">
    <source>
        <dbReference type="ARBA" id="ARBA00001961"/>
    </source>
</evidence>
<protein>
    <recommendedName>
        <fullName evidence="7">Fe2OG dioxygenase domain-containing protein</fullName>
    </recommendedName>
</protein>
<evidence type="ECO:0000313" key="8">
    <source>
        <dbReference type="EMBL" id="CAD9492393.1"/>
    </source>
</evidence>
<dbReference type="GO" id="GO:0016705">
    <property type="term" value="F:oxidoreductase activity, acting on paired donors, with incorporation or reduction of molecular oxygen"/>
    <property type="evidence" value="ECO:0007669"/>
    <property type="project" value="InterPro"/>
</dbReference>
<feature type="domain" description="Fe2OG dioxygenase" evidence="7">
    <location>
        <begin position="102"/>
        <end position="215"/>
    </location>
</feature>
<feature type="compositionally biased region" description="Basic and acidic residues" evidence="6">
    <location>
        <begin position="108"/>
        <end position="121"/>
    </location>
</feature>
<dbReference type="InterPro" id="IPR044862">
    <property type="entry name" value="Pro_4_hyd_alph_FE2OG_OXY"/>
</dbReference>
<accession>A0A7S2HJ38</accession>
<feature type="region of interest" description="Disordered" evidence="6">
    <location>
        <begin position="102"/>
        <end position="121"/>
    </location>
</feature>
<evidence type="ECO:0000256" key="6">
    <source>
        <dbReference type="SAM" id="MobiDB-lite"/>
    </source>
</evidence>
<dbReference type="EMBL" id="HBGU01050249">
    <property type="protein sequence ID" value="CAD9492393.1"/>
    <property type="molecule type" value="Transcribed_RNA"/>
</dbReference>